<evidence type="ECO:0000313" key="1">
    <source>
        <dbReference type="EMBL" id="MFC5217063.1"/>
    </source>
</evidence>
<protein>
    <submittedName>
        <fullName evidence="1">Uncharacterized protein</fullName>
    </submittedName>
</protein>
<organism evidence="1 2">
    <name type="scientific">Streptomyces coerulescens</name>
    <dbReference type="NCBI Taxonomy" id="29304"/>
    <lineage>
        <taxon>Bacteria</taxon>
        <taxon>Bacillati</taxon>
        <taxon>Actinomycetota</taxon>
        <taxon>Actinomycetes</taxon>
        <taxon>Kitasatosporales</taxon>
        <taxon>Streptomycetaceae</taxon>
        <taxon>Streptomyces</taxon>
    </lineage>
</organism>
<reference evidence="2" key="1">
    <citation type="journal article" date="2019" name="Int. J. Syst. Evol. Microbiol.">
        <title>The Global Catalogue of Microorganisms (GCM) 10K type strain sequencing project: providing services to taxonomists for standard genome sequencing and annotation.</title>
        <authorList>
            <consortium name="The Broad Institute Genomics Platform"/>
            <consortium name="The Broad Institute Genome Sequencing Center for Infectious Disease"/>
            <person name="Wu L."/>
            <person name="Ma J."/>
        </authorList>
    </citation>
    <scope>NUCLEOTIDE SEQUENCE [LARGE SCALE GENOMIC DNA]</scope>
    <source>
        <strain evidence="2">KCTC 42586</strain>
    </source>
</reference>
<keyword evidence="2" id="KW-1185">Reference proteome</keyword>
<proteinExistence type="predicted"/>
<evidence type="ECO:0000313" key="2">
    <source>
        <dbReference type="Proteomes" id="UP001596263"/>
    </source>
</evidence>
<sequence>MEIVKIDRNFPHHRIEITTTSTAWKTILVEPQNWNIKAWGLLKDRETYKADQ</sequence>
<dbReference type="RefSeq" id="WP_380857221.1">
    <property type="nucleotide sequence ID" value="NZ_JBHSKM010000019.1"/>
</dbReference>
<name>A0ABW0CP69_STRCD</name>
<dbReference type="Proteomes" id="UP001596263">
    <property type="component" value="Unassembled WGS sequence"/>
</dbReference>
<accession>A0ABW0CP69</accession>
<gene>
    <name evidence="1" type="ORF">ACFPQ9_24795</name>
</gene>
<dbReference type="EMBL" id="JBHSKM010000019">
    <property type="protein sequence ID" value="MFC5217063.1"/>
    <property type="molecule type" value="Genomic_DNA"/>
</dbReference>
<comment type="caution">
    <text evidence="1">The sequence shown here is derived from an EMBL/GenBank/DDBJ whole genome shotgun (WGS) entry which is preliminary data.</text>
</comment>